<comment type="subcellular location">
    <subcellularLocation>
        <location evidence="1">Nucleus</location>
        <location evidence="1">Nucleolus</location>
    </subcellularLocation>
</comment>
<gene>
    <name evidence="10" type="ORF">TT172_LOCUS5428</name>
</gene>
<keyword evidence="5" id="KW-0863">Zinc-finger</keyword>
<evidence type="ECO:0000256" key="4">
    <source>
        <dbReference type="ARBA" id="ARBA00022723"/>
    </source>
</evidence>
<evidence type="ECO:0000256" key="8">
    <source>
        <dbReference type="ARBA" id="ARBA00023242"/>
    </source>
</evidence>
<dbReference type="GO" id="GO:0008270">
    <property type="term" value="F:zinc ion binding"/>
    <property type="evidence" value="ECO:0007669"/>
    <property type="project" value="UniProtKB-KW"/>
</dbReference>
<evidence type="ECO:0000256" key="5">
    <source>
        <dbReference type="ARBA" id="ARBA00022771"/>
    </source>
</evidence>
<evidence type="ECO:0000256" key="3">
    <source>
        <dbReference type="ARBA" id="ARBA00022478"/>
    </source>
</evidence>
<dbReference type="Proteomes" id="UP000289323">
    <property type="component" value="Unassembled WGS sequence"/>
</dbReference>
<dbReference type="GO" id="GO:0005665">
    <property type="term" value="C:RNA polymerase II, core complex"/>
    <property type="evidence" value="ECO:0007669"/>
    <property type="project" value="TreeGrafter"/>
</dbReference>
<sequence length="215" mass="22976">MASPAPSTSGERKKPAEQIAFRFCSECSNMLYPKEDEAERKLMFTCRTCNFSEEATSMCIFRNAMNNAASETAGVTQDVSSDPTVGGHSSSLFSGGQHFASLGSPKMDAAAYASCLGCGRMILCESCGERFAVVDTSHDAHAPETGTSFFLDLGAVDIDSDVESAPAEREAVEFLPWTENINDLAAFMSRAEDFFGLDDMDVDGEPDNGVPVTVG</sequence>
<reference evidence="10 11" key="1">
    <citation type="submission" date="2018-04" db="EMBL/GenBank/DDBJ databases">
        <authorList>
            <person name="Huttner S."/>
            <person name="Dainat J."/>
        </authorList>
    </citation>
    <scope>NUCLEOTIDE SEQUENCE [LARGE SCALE GENOMIC DNA]</scope>
</reference>
<evidence type="ECO:0000256" key="2">
    <source>
        <dbReference type="ARBA" id="ARBA00008925"/>
    </source>
</evidence>
<evidence type="ECO:0000256" key="6">
    <source>
        <dbReference type="ARBA" id="ARBA00022833"/>
    </source>
</evidence>
<dbReference type="AlphaFoldDB" id="A0A446BKJ5"/>
<evidence type="ECO:0000256" key="1">
    <source>
        <dbReference type="ARBA" id="ARBA00004604"/>
    </source>
</evidence>
<accession>A0A446BKJ5</accession>
<keyword evidence="3" id="KW-0240">DNA-directed RNA polymerase</keyword>
<keyword evidence="8" id="KW-0539">Nucleus</keyword>
<evidence type="ECO:0000313" key="10">
    <source>
        <dbReference type="EMBL" id="SPQ23009.1"/>
    </source>
</evidence>
<dbReference type="Gene3D" id="2.20.25.10">
    <property type="match status" value="1"/>
</dbReference>
<organism evidence="10 11">
    <name type="scientific">Thermothielavioides terrestris</name>
    <dbReference type="NCBI Taxonomy" id="2587410"/>
    <lineage>
        <taxon>Eukaryota</taxon>
        <taxon>Fungi</taxon>
        <taxon>Dikarya</taxon>
        <taxon>Ascomycota</taxon>
        <taxon>Pezizomycotina</taxon>
        <taxon>Sordariomycetes</taxon>
        <taxon>Sordariomycetidae</taxon>
        <taxon>Sordariales</taxon>
        <taxon>Chaetomiaceae</taxon>
        <taxon>Thermothielavioides</taxon>
    </lineage>
</organism>
<dbReference type="SUPFAM" id="SSF57783">
    <property type="entry name" value="Zinc beta-ribbon"/>
    <property type="match status" value="1"/>
</dbReference>
<keyword evidence="7" id="KW-0804">Transcription</keyword>
<dbReference type="FunFam" id="2.20.25.10:FF:000008">
    <property type="entry name" value="DNA-directed RNA polymerase II subunit RPB9"/>
    <property type="match status" value="1"/>
</dbReference>
<dbReference type="GO" id="GO:0003899">
    <property type="term" value="F:DNA-directed RNA polymerase activity"/>
    <property type="evidence" value="ECO:0007669"/>
    <property type="project" value="InterPro"/>
</dbReference>
<protein>
    <submittedName>
        <fullName evidence="10">F98df7b6-6592-4923-ad9c-0354a99415d9</fullName>
    </submittedName>
</protein>
<feature type="domain" description="DNA-directed RNA polymerase II subunit RPB9-like zinc ribbon" evidence="9">
    <location>
        <begin position="22"/>
        <end position="75"/>
    </location>
</feature>
<dbReference type="GO" id="GO:0001193">
    <property type="term" value="P:maintenance of transcriptional fidelity during transcription elongation by RNA polymerase II"/>
    <property type="evidence" value="ECO:0007669"/>
    <property type="project" value="TreeGrafter"/>
</dbReference>
<proteinExistence type="inferred from homology"/>
<evidence type="ECO:0000313" key="11">
    <source>
        <dbReference type="Proteomes" id="UP000289323"/>
    </source>
</evidence>
<comment type="similarity">
    <text evidence="2">Belongs to the archaeal RpoM/eukaryotic RPA12/RPB9/RPC11 RNA polymerase family.</text>
</comment>
<dbReference type="PANTHER" id="PTHR11239:SF1">
    <property type="entry name" value="DNA-DIRECTED RNA POLYMERASE II SUBUNIT RPB9"/>
    <property type="match status" value="1"/>
</dbReference>
<dbReference type="PANTHER" id="PTHR11239">
    <property type="entry name" value="DNA-DIRECTED RNA POLYMERASE"/>
    <property type="match status" value="1"/>
</dbReference>
<dbReference type="GO" id="GO:0006367">
    <property type="term" value="P:transcription initiation at RNA polymerase II promoter"/>
    <property type="evidence" value="ECO:0007669"/>
    <property type="project" value="TreeGrafter"/>
</dbReference>
<dbReference type="EMBL" id="OUUZ01000009">
    <property type="protein sequence ID" value="SPQ23009.1"/>
    <property type="molecule type" value="Genomic_DNA"/>
</dbReference>
<dbReference type="Pfam" id="PF02150">
    <property type="entry name" value="Zn_ribbon_RPB9"/>
    <property type="match status" value="1"/>
</dbReference>
<dbReference type="GO" id="GO:0005730">
    <property type="term" value="C:nucleolus"/>
    <property type="evidence" value="ECO:0007669"/>
    <property type="project" value="UniProtKB-SubCell"/>
</dbReference>
<dbReference type="InterPro" id="IPR012164">
    <property type="entry name" value="Rpa12/Rpb9/Rpc10/TFS"/>
</dbReference>
<dbReference type="GO" id="GO:0006283">
    <property type="term" value="P:transcription-coupled nucleotide-excision repair"/>
    <property type="evidence" value="ECO:0007669"/>
    <property type="project" value="TreeGrafter"/>
</dbReference>
<dbReference type="InterPro" id="IPR001529">
    <property type="entry name" value="Zn_ribbon_RPB9"/>
</dbReference>
<dbReference type="SMART" id="SM00661">
    <property type="entry name" value="RPOL9"/>
    <property type="match status" value="1"/>
</dbReference>
<name>A0A446BKJ5_9PEZI</name>
<evidence type="ECO:0000259" key="9">
    <source>
        <dbReference type="SMART" id="SM00661"/>
    </source>
</evidence>
<evidence type="ECO:0000256" key="7">
    <source>
        <dbReference type="ARBA" id="ARBA00023163"/>
    </source>
</evidence>
<keyword evidence="4" id="KW-0479">Metal-binding</keyword>
<keyword evidence="6" id="KW-0862">Zinc</keyword>